<reference evidence="1 2" key="1">
    <citation type="submission" date="2020-04" db="EMBL/GenBank/DDBJ databases">
        <title>Sphingobium sp. AR-3-1 isolated from Arctic soil.</title>
        <authorList>
            <person name="Dahal R.H."/>
            <person name="Chaudhary D.K."/>
        </authorList>
    </citation>
    <scope>NUCLEOTIDE SEQUENCE [LARGE SCALE GENOMIC DNA]</scope>
    <source>
        <strain evidence="1 2">AR-3-1</strain>
    </source>
</reference>
<sequence>MTHQLHQHPCAYIVSIRFETDGINFAQERYRIEASDPCEAARLGRARARDSVYHDERIPGLRLVAQVEEGGRTSRMTIPIMIQAGRLRRRLQVPRGVAEDGDLRGPCAG</sequence>
<dbReference type="EMBL" id="JABBFV010000017">
    <property type="protein sequence ID" value="NML12175.1"/>
    <property type="molecule type" value="Genomic_DNA"/>
</dbReference>
<dbReference type="Proteomes" id="UP000519023">
    <property type="component" value="Unassembled WGS sequence"/>
</dbReference>
<dbReference type="AlphaFoldDB" id="A0A7X9ZTH6"/>
<comment type="caution">
    <text evidence="1">The sequence shown here is derived from an EMBL/GenBank/DDBJ whole genome shotgun (WGS) entry which is preliminary data.</text>
</comment>
<evidence type="ECO:0000313" key="2">
    <source>
        <dbReference type="Proteomes" id="UP000519023"/>
    </source>
</evidence>
<name>A0A7X9ZTH6_9SPHN</name>
<protein>
    <submittedName>
        <fullName evidence="1">Uncharacterized protein</fullName>
    </submittedName>
</protein>
<keyword evidence="2" id="KW-1185">Reference proteome</keyword>
<organism evidence="1 2">
    <name type="scientific">Sphingobium psychrophilum</name>
    <dbReference type="NCBI Taxonomy" id="2728834"/>
    <lineage>
        <taxon>Bacteria</taxon>
        <taxon>Pseudomonadati</taxon>
        <taxon>Pseudomonadota</taxon>
        <taxon>Alphaproteobacteria</taxon>
        <taxon>Sphingomonadales</taxon>
        <taxon>Sphingomonadaceae</taxon>
        <taxon>Sphingobium</taxon>
    </lineage>
</organism>
<proteinExistence type="predicted"/>
<gene>
    <name evidence="1" type="ORF">HHL08_18830</name>
</gene>
<evidence type="ECO:0000313" key="1">
    <source>
        <dbReference type="EMBL" id="NML12175.1"/>
    </source>
</evidence>
<dbReference type="RefSeq" id="WP_169574580.1">
    <property type="nucleotide sequence ID" value="NZ_JABBFV010000017.1"/>
</dbReference>
<accession>A0A7X9ZTH6</accession>